<feature type="compositionally biased region" description="Low complexity" evidence="4">
    <location>
        <begin position="103"/>
        <end position="131"/>
    </location>
</feature>
<evidence type="ECO:0000256" key="4">
    <source>
        <dbReference type="SAM" id="MobiDB-lite"/>
    </source>
</evidence>
<evidence type="ECO:0000256" key="3">
    <source>
        <dbReference type="ARBA" id="ARBA00023242"/>
    </source>
</evidence>
<accession>A0ABM1MA52</accession>
<comment type="similarity">
    <text evidence="2">Belongs to the AMY1 family.</text>
</comment>
<gene>
    <name evidence="6" type="primary">LOC108558906</name>
</gene>
<comment type="subcellular location">
    <subcellularLocation>
        <location evidence="1">Nucleus</location>
    </subcellularLocation>
</comment>
<dbReference type="RefSeq" id="XP_017771452.1">
    <property type="nucleotide sequence ID" value="XM_017915963.1"/>
</dbReference>
<dbReference type="InterPro" id="IPR026060">
    <property type="entry name" value="AMY1"/>
</dbReference>
<feature type="region of interest" description="Disordered" evidence="4">
    <location>
        <begin position="85"/>
        <end position="131"/>
    </location>
</feature>
<organism evidence="5 6">
    <name type="scientific">Nicrophorus vespilloides</name>
    <name type="common">Boreal carrion beetle</name>
    <dbReference type="NCBI Taxonomy" id="110193"/>
    <lineage>
        <taxon>Eukaryota</taxon>
        <taxon>Metazoa</taxon>
        <taxon>Ecdysozoa</taxon>
        <taxon>Arthropoda</taxon>
        <taxon>Hexapoda</taxon>
        <taxon>Insecta</taxon>
        <taxon>Pterygota</taxon>
        <taxon>Neoptera</taxon>
        <taxon>Endopterygota</taxon>
        <taxon>Coleoptera</taxon>
        <taxon>Polyphaga</taxon>
        <taxon>Staphyliniformia</taxon>
        <taxon>Silphidae</taxon>
        <taxon>Nicrophorinae</taxon>
        <taxon>Nicrophorus</taxon>
    </lineage>
</organism>
<dbReference type="PRINTS" id="PR02028">
    <property type="entry name" value="CMYCBINDINGP"/>
</dbReference>
<proteinExistence type="inferred from homology"/>
<dbReference type="Proteomes" id="UP000695000">
    <property type="component" value="Unplaced"/>
</dbReference>
<name>A0ABM1MA52_NICVS</name>
<evidence type="ECO:0000256" key="2">
    <source>
        <dbReference type="ARBA" id="ARBA00009389"/>
    </source>
</evidence>
<evidence type="ECO:0000313" key="6">
    <source>
        <dbReference type="RefSeq" id="XP_017771452.1"/>
    </source>
</evidence>
<reference evidence="6" key="1">
    <citation type="submission" date="2025-08" db="UniProtKB">
        <authorList>
            <consortium name="RefSeq"/>
        </authorList>
    </citation>
    <scope>IDENTIFICATION</scope>
    <source>
        <tissue evidence="6">Whole Larva</tissue>
    </source>
</reference>
<keyword evidence="3" id="KW-0539">Nucleus</keyword>
<evidence type="ECO:0000256" key="1">
    <source>
        <dbReference type="ARBA" id="ARBA00004123"/>
    </source>
</evidence>
<sequence length="131" mass="14150">MAANPTYKPNECKREEFRRYLEKTGVMDALTKVLVLLYEETDKPDDALLFIQNTLAKQTGNETLDELKAQIAELQEKITMLEEEKEKGHVDENADAGEAVDGEAPASSPSAAAAASQMAAAEPAAEPAPAE</sequence>
<dbReference type="PANTHER" id="PTHR13168">
    <property type="entry name" value="ASSOCIATE OF C-MYC AMY-1"/>
    <property type="match status" value="1"/>
</dbReference>
<keyword evidence="5" id="KW-1185">Reference proteome</keyword>
<evidence type="ECO:0000313" key="5">
    <source>
        <dbReference type="Proteomes" id="UP000695000"/>
    </source>
</evidence>
<dbReference type="GeneID" id="108558906"/>
<dbReference type="PANTHER" id="PTHR13168:SF0">
    <property type="entry name" value="C-MYC-BINDING PROTEIN"/>
    <property type="match status" value="1"/>
</dbReference>
<protein>
    <submittedName>
        <fullName evidence="6">c-Myc-binding protein homolog</fullName>
    </submittedName>
</protein>